<dbReference type="InterPro" id="IPR019587">
    <property type="entry name" value="Polyketide_cyclase/dehydratase"/>
</dbReference>
<protein>
    <submittedName>
        <fullName evidence="1">Putative membrane protein</fullName>
    </submittedName>
</protein>
<dbReference type="AlphaFoldDB" id="A0A841L002"/>
<organism evidence="1 2">
    <name type="scientific">Polymorphobacter multimanifer</name>
    <dbReference type="NCBI Taxonomy" id="1070431"/>
    <lineage>
        <taxon>Bacteria</taxon>
        <taxon>Pseudomonadati</taxon>
        <taxon>Pseudomonadota</taxon>
        <taxon>Alphaproteobacteria</taxon>
        <taxon>Sphingomonadales</taxon>
        <taxon>Sphingosinicellaceae</taxon>
        <taxon>Polymorphobacter</taxon>
    </lineage>
</organism>
<dbReference type="Proteomes" id="UP000538147">
    <property type="component" value="Unassembled WGS sequence"/>
</dbReference>
<dbReference type="CDD" id="cd07817">
    <property type="entry name" value="SRPBCC_8"/>
    <property type="match status" value="1"/>
</dbReference>
<accession>A0A841L002</accession>
<dbReference type="RefSeq" id="WP_184194315.1">
    <property type="nucleotide sequence ID" value="NZ_BMOX01000011.1"/>
</dbReference>
<dbReference type="SUPFAM" id="SSF55961">
    <property type="entry name" value="Bet v1-like"/>
    <property type="match status" value="1"/>
</dbReference>
<dbReference type="Gene3D" id="3.30.530.20">
    <property type="match status" value="1"/>
</dbReference>
<gene>
    <name evidence="1" type="ORF">FHS79_000302</name>
</gene>
<name>A0A841L002_9SPHN</name>
<dbReference type="InterPro" id="IPR047137">
    <property type="entry name" value="ORF3"/>
</dbReference>
<dbReference type="PANTHER" id="PTHR33824">
    <property type="entry name" value="POLYKETIDE CYCLASE/DEHYDRASE AND LIPID TRANSPORT SUPERFAMILY PROTEIN"/>
    <property type="match status" value="1"/>
</dbReference>
<proteinExistence type="predicted"/>
<reference evidence="1 2" key="1">
    <citation type="submission" date="2020-08" db="EMBL/GenBank/DDBJ databases">
        <title>Genomic Encyclopedia of Type Strains, Phase IV (KMG-IV): sequencing the most valuable type-strain genomes for metagenomic binning, comparative biology and taxonomic classification.</title>
        <authorList>
            <person name="Goeker M."/>
        </authorList>
    </citation>
    <scope>NUCLEOTIDE SEQUENCE [LARGE SCALE GENOMIC DNA]</scope>
    <source>
        <strain evidence="1 2">DSM 102189</strain>
    </source>
</reference>
<sequence length="248" mass="26215">MADIDGALAPPGTRLSPRKNLKLAERGLSMAAGSLLGVLAARQQGAAGVMLGLAGSLLVARGMSGAAPAKRLLGQRPDEAEVAKAAGWKSAAVASRSVTINAPRAVVWRRFRDLRSWPDWAVNIEAIGPSANGSRLRFTTQDPSGPVQWTGGVTEERPEELLAISSDEGSAVPVRVRYEFHDAPGGRGTEIHAAVAYEPPGGSLGRYAAKLTQREPGIQLRRDLKRFKSLIETGEIAVNDPQGTEPKA</sequence>
<dbReference type="Pfam" id="PF10604">
    <property type="entry name" value="Polyketide_cyc2"/>
    <property type="match status" value="1"/>
</dbReference>
<evidence type="ECO:0000313" key="1">
    <source>
        <dbReference type="EMBL" id="MBB6226149.1"/>
    </source>
</evidence>
<evidence type="ECO:0000313" key="2">
    <source>
        <dbReference type="Proteomes" id="UP000538147"/>
    </source>
</evidence>
<keyword evidence="2" id="KW-1185">Reference proteome</keyword>
<dbReference type="PANTHER" id="PTHR33824:SF7">
    <property type="entry name" value="POLYKETIDE CYCLASE_DEHYDRASE AND LIPID TRANSPORT SUPERFAMILY PROTEIN"/>
    <property type="match status" value="1"/>
</dbReference>
<comment type="caution">
    <text evidence="1">The sequence shown here is derived from an EMBL/GenBank/DDBJ whole genome shotgun (WGS) entry which is preliminary data.</text>
</comment>
<dbReference type="InterPro" id="IPR023393">
    <property type="entry name" value="START-like_dom_sf"/>
</dbReference>
<dbReference type="EMBL" id="JACIIV010000002">
    <property type="protein sequence ID" value="MBB6226149.1"/>
    <property type="molecule type" value="Genomic_DNA"/>
</dbReference>